<dbReference type="EMBL" id="JBBNAG010000011">
    <property type="protein sequence ID" value="KAK9094662.1"/>
    <property type="molecule type" value="Genomic_DNA"/>
</dbReference>
<evidence type="ECO:0000313" key="2">
    <source>
        <dbReference type="Proteomes" id="UP001419268"/>
    </source>
</evidence>
<sequence>MSFEIEFNNHDVAIQLTRIHLSKFESVASGLVNLFPSMKLIFIFAPNTIFMARLQEK</sequence>
<proteinExistence type="predicted"/>
<comment type="caution">
    <text evidence="1">The sequence shown here is derived from an EMBL/GenBank/DDBJ whole genome shotgun (WGS) entry which is preliminary data.</text>
</comment>
<accession>A0AAP0HRT0</accession>
<dbReference type="AlphaFoldDB" id="A0AAP0HRT0"/>
<organism evidence="1 2">
    <name type="scientific">Stephania cephalantha</name>
    <dbReference type="NCBI Taxonomy" id="152367"/>
    <lineage>
        <taxon>Eukaryota</taxon>
        <taxon>Viridiplantae</taxon>
        <taxon>Streptophyta</taxon>
        <taxon>Embryophyta</taxon>
        <taxon>Tracheophyta</taxon>
        <taxon>Spermatophyta</taxon>
        <taxon>Magnoliopsida</taxon>
        <taxon>Ranunculales</taxon>
        <taxon>Menispermaceae</taxon>
        <taxon>Menispermoideae</taxon>
        <taxon>Cissampelideae</taxon>
        <taxon>Stephania</taxon>
    </lineage>
</organism>
<protein>
    <submittedName>
        <fullName evidence="1">Uncharacterized protein</fullName>
    </submittedName>
</protein>
<gene>
    <name evidence="1" type="ORF">Scep_026131</name>
</gene>
<reference evidence="1 2" key="1">
    <citation type="submission" date="2024-01" db="EMBL/GenBank/DDBJ databases">
        <title>Genome assemblies of Stephania.</title>
        <authorList>
            <person name="Yang L."/>
        </authorList>
    </citation>
    <scope>NUCLEOTIDE SEQUENCE [LARGE SCALE GENOMIC DNA]</scope>
    <source>
        <strain evidence="1">JXDWG</strain>
        <tissue evidence="1">Leaf</tissue>
    </source>
</reference>
<keyword evidence="2" id="KW-1185">Reference proteome</keyword>
<evidence type="ECO:0000313" key="1">
    <source>
        <dbReference type="EMBL" id="KAK9094662.1"/>
    </source>
</evidence>
<name>A0AAP0HRT0_9MAGN</name>
<dbReference type="Proteomes" id="UP001419268">
    <property type="component" value="Unassembled WGS sequence"/>
</dbReference>